<reference evidence="1" key="1">
    <citation type="submission" date="2018-05" db="EMBL/GenBank/DDBJ databases">
        <authorList>
            <person name="Lanie J.A."/>
            <person name="Ng W.-L."/>
            <person name="Kazmierczak K.M."/>
            <person name="Andrzejewski T.M."/>
            <person name="Davidsen T.M."/>
            <person name="Wayne K.J."/>
            <person name="Tettelin H."/>
            <person name="Glass J.I."/>
            <person name="Rusch D."/>
            <person name="Podicherti R."/>
            <person name="Tsui H.-C.T."/>
            <person name="Winkler M.E."/>
        </authorList>
    </citation>
    <scope>NUCLEOTIDE SEQUENCE</scope>
</reference>
<name>A0A383ALU8_9ZZZZ</name>
<dbReference type="EMBL" id="UINC01193100">
    <property type="protein sequence ID" value="SVE08541.1"/>
    <property type="molecule type" value="Genomic_DNA"/>
</dbReference>
<sequence>MYKILPILLFAFGLCGLDSKDAPHYLNLLLLNRDIINEIDTTIDYSDEVTAKIKEKSDNYQQELYDSLNETLVSLLNPEKFNVGIELSLEHTAFYDSSSISIELTKNGNVKFYNKTDNFNFISTRDSLMTSYEVNGLLSKWWFFIEEDLSLFFAVKPKIDIYIDNSLEIDRFRPTLIPLLNEILNYTGRSRPLTPNPIDLIKYDKFEGRINFISTDIQKLRKSLLTSQSISLNREDI</sequence>
<evidence type="ECO:0000313" key="1">
    <source>
        <dbReference type="EMBL" id="SVE08541.1"/>
    </source>
</evidence>
<proteinExistence type="predicted"/>
<organism evidence="1">
    <name type="scientific">marine metagenome</name>
    <dbReference type="NCBI Taxonomy" id="408172"/>
    <lineage>
        <taxon>unclassified sequences</taxon>
        <taxon>metagenomes</taxon>
        <taxon>ecological metagenomes</taxon>
    </lineage>
</organism>
<dbReference type="AlphaFoldDB" id="A0A383ALU8"/>
<feature type="non-terminal residue" evidence="1">
    <location>
        <position position="237"/>
    </location>
</feature>
<protein>
    <submittedName>
        <fullName evidence="1">Uncharacterized protein</fullName>
    </submittedName>
</protein>
<gene>
    <name evidence="1" type="ORF">METZ01_LOCUS461395</name>
</gene>
<accession>A0A383ALU8</accession>